<name>A0A061A3K6_9ACTN</name>
<evidence type="ECO:0000313" key="3">
    <source>
        <dbReference type="Proteomes" id="UP000756710"/>
    </source>
</evidence>
<dbReference type="AlphaFoldDB" id="A0A061A3K6"/>
<evidence type="ECO:0000313" key="2">
    <source>
        <dbReference type="EMBL" id="MBP2065066.1"/>
    </source>
</evidence>
<dbReference type="Proteomes" id="UP000756710">
    <property type="component" value="Unassembled WGS sequence"/>
</dbReference>
<organism evidence="1">
    <name type="scientific">Streptomyces iranensis</name>
    <dbReference type="NCBI Taxonomy" id="576784"/>
    <lineage>
        <taxon>Bacteria</taxon>
        <taxon>Bacillati</taxon>
        <taxon>Actinomycetota</taxon>
        <taxon>Actinomycetes</taxon>
        <taxon>Kitasatosporales</taxon>
        <taxon>Streptomycetaceae</taxon>
        <taxon>Streptomyces</taxon>
        <taxon>Streptomyces violaceusniger group</taxon>
    </lineage>
</organism>
<gene>
    <name evidence="2" type="ORF">J2Z30_006092</name>
    <name evidence="1" type="ORF">SIRAN6573</name>
</gene>
<reference evidence="1" key="1">
    <citation type="submission" date="2014-05" db="EMBL/GenBank/DDBJ databases">
        <authorList>
            <person name="Horn Fabian"/>
        </authorList>
    </citation>
    <scope>NUCLEOTIDE SEQUENCE</scope>
</reference>
<evidence type="ECO:0000313" key="1">
    <source>
        <dbReference type="EMBL" id="CDR09984.1"/>
    </source>
</evidence>
<dbReference type="EMBL" id="JAGGLR010000017">
    <property type="protein sequence ID" value="MBP2065066.1"/>
    <property type="molecule type" value="Genomic_DNA"/>
</dbReference>
<dbReference type="HOGENOM" id="CLU_1609794_0_0_11"/>
<dbReference type="RefSeq" id="WP_044575579.1">
    <property type="nucleotide sequence ID" value="NZ_BAABDR010000007.1"/>
</dbReference>
<accession>A0A061A3K6</accession>
<keyword evidence="3" id="KW-1185">Reference proteome</keyword>
<proteinExistence type="predicted"/>
<dbReference type="EMBL" id="LK022848">
    <property type="protein sequence ID" value="CDR09984.1"/>
    <property type="molecule type" value="Genomic_DNA"/>
</dbReference>
<sequence length="162" mass="17988">MSGAALLASVIATGRLHEVGVGSSLEEVDQALKVDFIEVIDEEYGTLRRDYGFVELYFSGGQGEWVMTSGMVELHRLAADEEGMAAEWCRDMGVQFPEYCSWSELREQLSRTPDAPEFNLRSQGGYLEYRAPETKVSVLVVEGEEERDDCPGHGDVWSLSLG</sequence>
<protein>
    <submittedName>
        <fullName evidence="1">Uncharacterized protein</fullName>
    </submittedName>
</protein>
<dbReference type="GeneID" id="32468583"/>
<reference evidence="2 3" key="2">
    <citation type="submission" date="2021-03" db="EMBL/GenBank/DDBJ databases">
        <title>Genomic Encyclopedia of Type Strains, Phase IV (KMG-IV): sequencing the most valuable type-strain genomes for metagenomic binning, comparative biology and taxonomic classification.</title>
        <authorList>
            <person name="Goeker M."/>
        </authorList>
    </citation>
    <scope>NUCLEOTIDE SEQUENCE [LARGE SCALE GENOMIC DNA]</scope>
    <source>
        <strain evidence="2 3">DSM 41954</strain>
    </source>
</reference>